<proteinExistence type="predicted"/>
<accession>A0A8X6YEK0</accession>
<sequence length="94" mass="10748">MIYKSPIETPEFADVFTCTGRLKRIVKIKLKENSVLHVAAPRKVPLAIHNKVKGLNSAPKEYLKAMDEIYEDEDLNPYFDDIALDSSTVEEHCR</sequence>
<evidence type="ECO:0000313" key="1">
    <source>
        <dbReference type="EMBL" id="GFY69238.1"/>
    </source>
</evidence>
<reference evidence="1" key="1">
    <citation type="submission" date="2020-08" db="EMBL/GenBank/DDBJ databases">
        <title>Multicomponent nature underlies the extraordinary mechanical properties of spider dragline silk.</title>
        <authorList>
            <person name="Kono N."/>
            <person name="Nakamura H."/>
            <person name="Mori M."/>
            <person name="Yoshida Y."/>
            <person name="Ohtoshi R."/>
            <person name="Malay A.D."/>
            <person name="Moran D.A.P."/>
            <person name="Tomita M."/>
            <person name="Numata K."/>
            <person name="Arakawa K."/>
        </authorList>
    </citation>
    <scope>NUCLEOTIDE SEQUENCE</scope>
</reference>
<dbReference type="OrthoDB" id="2286242at2759"/>
<dbReference type="AlphaFoldDB" id="A0A8X6YEK0"/>
<comment type="caution">
    <text evidence="1">The sequence shown here is derived from an EMBL/GenBank/DDBJ whole genome shotgun (WGS) entry which is preliminary data.</text>
</comment>
<gene>
    <name evidence="1" type="ORF">TNIN_377381</name>
</gene>
<organism evidence="1 2">
    <name type="scientific">Trichonephila inaurata madagascariensis</name>
    <dbReference type="NCBI Taxonomy" id="2747483"/>
    <lineage>
        <taxon>Eukaryota</taxon>
        <taxon>Metazoa</taxon>
        <taxon>Ecdysozoa</taxon>
        <taxon>Arthropoda</taxon>
        <taxon>Chelicerata</taxon>
        <taxon>Arachnida</taxon>
        <taxon>Araneae</taxon>
        <taxon>Araneomorphae</taxon>
        <taxon>Entelegynae</taxon>
        <taxon>Araneoidea</taxon>
        <taxon>Nephilidae</taxon>
        <taxon>Trichonephila</taxon>
        <taxon>Trichonephila inaurata</taxon>
    </lineage>
</organism>
<dbReference type="Proteomes" id="UP000886998">
    <property type="component" value="Unassembled WGS sequence"/>
</dbReference>
<keyword evidence="2" id="KW-1185">Reference proteome</keyword>
<name>A0A8X6YEK0_9ARAC</name>
<evidence type="ECO:0000313" key="2">
    <source>
        <dbReference type="Proteomes" id="UP000886998"/>
    </source>
</evidence>
<dbReference type="EMBL" id="BMAV01017523">
    <property type="protein sequence ID" value="GFY69238.1"/>
    <property type="molecule type" value="Genomic_DNA"/>
</dbReference>
<protein>
    <submittedName>
        <fullName evidence="1">Uncharacterized protein</fullName>
    </submittedName>
</protein>